<dbReference type="InterPro" id="IPR011009">
    <property type="entry name" value="Kinase-like_dom_sf"/>
</dbReference>
<dbReference type="InterPro" id="IPR000719">
    <property type="entry name" value="Prot_kinase_dom"/>
</dbReference>
<name>A0A815EJP0_9BILA</name>
<proteinExistence type="predicted"/>
<dbReference type="AlphaFoldDB" id="A0A815EJP0"/>
<sequence>MYYEAFINKSFSERNEYDQLWSIMEYCGAESISDLLKSTKGNSLTEEWISYISKEISNGLNYLHSNKIIHRDIKEQNVLLNANAGVKLVDFGVSAQLDQTIGRRNTFIGTPYWY</sequence>
<dbReference type="PANTHER" id="PTHR47096:SF1">
    <property type="entry name" value="MISSHAPEN LIKE KINASE 1"/>
    <property type="match status" value="1"/>
</dbReference>
<protein>
    <recommendedName>
        <fullName evidence="1">Protein kinase domain-containing protein</fullName>
    </recommendedName>
</protein>
<dbReference type="Pfam" id="PF00069">
    <property type="entry name" value="Pkinase"/>
    <property type="match status" value="1"/>
</dbReference>
<organism evidence="2 3">
    <name type="scientific">Rotaria sordida</name>
    <dbReference type="NCBI Taxonomy" id="392033"/>
    <lineage>
        <taxon>Eukaryota</taxon>
        <taxon>Metazoa</taxon>
        <taxon>Spiralia</taxon>
        <taxon>Gnathifera</taxon>
        <taxon>Rotifera</taxon>
        <taxon>Eurotatoria</taxon>
        <taxon>Bdelloidea</taxon>
        <taxon>Philodinida</taxon>
        <taxon>Philodinidae</taxon>
        <taxon>Rotaria</taxon>
    </lineage>
</organism>
<evidence type="ECO:0000313" key="3">
    <source>
        <dbReference type="Proteomes" id="UP000663854"/>
    </source>
</evidence>
<dbReference type="GO" id="GO:0005524">
    <property type="term" value="F:ATP binding"/>
    <property type="evidence" value="ECO:0007669"/>
    <property type="project" value="InterPro"/>
</dbReference>
<dbReference type="SMART" id="SM00220">
    <property type="entry name" value="S_TKc"/>
    <property type="match status" value="1"/>
</dbReference>
<dbReference type="Proteomes" id="UP000663854">
    <property type="component" value="Unassembled WGS sequence"/>
</dbReference>
<dbReference type="PROSITE" id="PS00108">
    <property type="entry name" value="PROTEIN_KINASE_ST"/>
    <property type="match status" value="1"/>
</dbReference>
<dbReference type="GO" id="GO:0004672">
    <property type="term" value="F:protein kinase activity"/>
    <property type="evidence" value="ECO:0007669"/>
    <property type="project" value="InterPro"/>
</dbReference>
<evidence type="ECO:0000313" key="2">
    <source>
        <dbReference type="EMBL" id="CAF1312378.1"/>
    </source>
</evidence>
<evidence type="ECO:0000259" key="1">
    <source>
        <dbReference type="PROSITE" id="PS50011"/>
    </source>
</evidence>
<feature type="domain" description="Protein kinase" evidence="1">
    <location>
        <begin position="1"/>
        <end position="114"/>
    </location>
</feature>
<dbReference type="PANTHER" id="PTHR47096">
    <property type="entry name" value="MISSHAPEN LIKE KINASE 1"/>
    <property type="match status" value="1"/>
</dbReference>
<dbReference type="SUPFAM" id="SSF56112">
    <property type="entry name" value="Protein kinase-like (PK-like)"/>
    <property type="match status" value="1"/>
</dbReference>
<dbReference type="GO" id="GO:0005829">
    <property type="term" value="C:cytosol"/>
    <property type="evidence" value="ECO:0007669"/>
    <property type="project" value="TreeGrafter"/>
</dbReference>
<reference evidence="2" key="1">
    <citation type="submission" date="2021-02" db="EMBL/GenBank/DDBJ databases">
        <authorList>
            <person name="Nowell W R."/>
        </authorList>
    </citation>
    <scope>NUCLEOTIDE SEQUENCE</scope>
</reference>
<comment type="caution">
    <text evidence="2">The sequence shown here is derived from an EMBL/GenBank/DDBJ whole genome shotgun (WGS) entry which is preliminary data.</text>
</comment>
<dbReference type="InterPro" id="IPR051700">
    <property type="entry name" value="STE20_Ser-Thr_kinase"/>
</dbReference>
<accession>A0A815EJP0</accession>
<dbReference type="EMBL" id="CAJNOH010002832">
    <property type="protein sequence ID" value="CAF1312378.1"/>
    <property type="molecule type" value="Genomic_DNA"/>
</dbReference>
<dbReference type="PROSITE" id="PS50011">
    <property type="entry name" value="PROTEIN_KINASE_DOM"/>
    <property type="match status" value="1"/>
</dbReference>
<gene>
    <name evidence="2" type="ORF">PYM288_LOCUS30482</name>
</gene>
<dbReference type="Gene3D" id="1.10.510.10">
    <property type="entry name" value="Transferase(Phosphotransferase) domain 1"/>
    <property type="match status" value="1"/>
</dbReference>
<dbReference type="InterPro" id="IPR008271">
    <property type="entry name" value="Ser/Thr_kinase_AS"/>
</dbReference>